<evidence type="ECO:0000313" key="8">
    <source>
        <dbReference type="EMBL" id="MDR6594842.1"/>
    </source>
</evidence>
<comment type="similarity">
    <text evidence="2">Belongs to the EamA transporter family.</text>
</comment>
<evidence type="ECO:0000256" key="3">
    <source>
        <dbReference type="ARBA" id="ARBA00022692"/>
    </source>
</evidence>
<reference evidence="8 9" key="1">
    <citation type="submission" date="2023-07" db="EMBL/GenBank/DDBJ databases">
        <title>Sequencing the genomes of 1000 actinobacteria strains.</title>
        <authorList>
            <person name="Klenk H.-P."/>
        </authorList>
    </citation>
    <scope>NUCLEOTIDE SEQUENCE [LARGE SCALE GENOMIC DNA]</scope>
    <source>
        <strain evidence="8 9">DSM 43749</strain>
    </source>
</reference>
<evidence type="ECO:0000256" key="2">
    <source>
        <dbReference type="ARBA" id="ARBA00007362"/>
    </source>
</evidence>
<dbReference type="InterPro" id="IPR037185">
    <property type="entry name" value="EmrE-like"/>
</dbReference>
<gene>
    <name evidence="8" type="ORF">J2S66_003226</name>
</gene>
<feature type="transmembrane region" description="Helical" evidence="6">
    <location>
        <begin position="148"/>
        <end position="169"/>
    </location>
</feature>
<evidence type="ECO:0000256" key="4">
    <source>
        <dbReference type="ARBA" id="ARBA00022989"/>
    </source>
</evidence>
<protein>
    <submittedName>
        <fullName evidence="8">Drug/metabolite transporter (DMT)-like permease</fullName>
    </submittedName>
</protein>
<keyword evidence="3 6" id="KW-0812">Transmembrane</keyword>
<keyword evidence="9" id="KW-1185">Reference proteome</keyword>
<evidence type="ECO:0000256" key="6">
    <source>
        <dbReference type="SAM" id="Phobius"/>
    </source>
</evidence>
<feature type="transmembrane region" description="Helical" evidence="6">
    <location>
        <begin position="243"/>
        <end position="260"/>
    </location>
</feature>
<dbReference type="Pfam" id="PF00892">
    <property type="entry name" value="EamA"/>
    <property type="match status" value="2"/>
</dbReference>
<keyword evidence="4 6" id="KW-1133">Transmembrane helix</keyword>
<dbReference type="PANTHER" id="PTHR32322:SF9">
    <property type="entry name" value="AMINO-ACID METABOLITE EFFLUX PUMP-RELATED"/>
    <property type="match status" value="1"/>
</dbReference>
<dbReference type="RefSeq" id="WP_310307876.1">
    <property type="nucleotide sequence ID" value="NZ_BAAAXB010000001.1"/>
</dbReference>
<dbReference type="Proteomes" id="UP001268819">
    <property type="component" value="Unassembled WGS sequence"/>
</dbReference>
<feature type="transmembrane region" description="Helical" evidence="6">
    <location>
        <begin position="34"/>
        <end position="52"/>
    </location>
</feature>
<dbReference type="InterPro" id="IPR050638">
    <property type="entry name" value="AA-Vitamin_Transporters"/>
</dbReference>
<comment type="caution">
    <text evidence="8">The sequence shown here is derived from an EMBL/GenBank/DDBJ whole genome shotgun (WGS) entry which is preliminary data.</text>
</comment>
<dbReference type="PANTHER" id="PTHR32322">
    <property type="entry name" value="INNER MEMBRANE TRANSPORTER"/>
    <property type="match status" value="1"/>
</dbReference>
<dbReference type="InterPro" id="IPR000620">
    <property type="entry name" value="EamA_dom"/>
</dbReference>
<evidence type="ECO:0000259" key="7">
    <source>
        <dbReference type="Pfam" id="PF00892"/>
    </source>
</evidence>
<dbReference type="SUPFAM" id="SSF103481">
    <property type="entry name" value="Multidrug resistance efflux transporter EmrE"/>
    <property type="match status" value="2"/>
</dbReference>
<feature type="domain" description="EamA" evidence="7">
    <location>
        <begin position="150"/>
        <end position="282"/>
    </location>
</feature>
<evidence type="ECO:0000256" key="5">
    <source>
        <dbReference type="ARBA" id="ARBA00023136"/>
    </source>
</evidence>
<proteinExistence type="inferred from homology"/>
<feature type="transmembrane region" description="Helical" evidence="6">
    <location>
        <begin position="181"/>
        <end position="202"/>
    </location>
</feature>
<feature type="transmembrane region" description="Helical" evidence="6">
    <location>
        <begin position="88"/>
        <end position="112"/>
    </location>
</feature>
<feature type="domain" description="EamA" evidence="7">
    <location>
        <begin position="10"/>
        <end position="138"/>
    </location>
</feature>
<feature type="transmembrane region" description="Helical" evidence="6">
    <location>
        <begin position="124"/>
        <end position="142"/>
    </location>
</feature>
<sequence length="297" mass="30774">MNRRNWLLLGTLSFLWGTAYLVIAVALRDFSPVVVVFGRVLLAAMLLAPLAIRRDVLIPLLKHPWWVLVTVLVQSTAPLLLLTYGQQWLSAGLTGVLIGAQPLFIAALATWFAPDEKPVGVRGTLGLVMGFAGIALLFGVDIGGSSHLLLGGILVTAAALCYAVGSILIHRKLSFAHPLGVATSAMLVSSAATAVPAVLLLPDQMPPFAGVAALVALGVVFTALTLTVFYGLIARAGPSRATLAFYLSPGVTVVLGWLLLDEQVQWSTVVGLAAIVAGSVLAAGRTEASGQEPGAAG</sequence>
<evidence type="ECO:0000256" key="1">
    <source>
        <dbReference type="ARBA" id="ARBA00004141"/>
    </source>
</evidence>
<dbReference type="EMBL" id="JAVDSG010000001">
    <property type="protein sequence ID" value="MDR6594842.1"/>
    <property type="molecule type" value="Genomic_DNA"/>
</dbReference>
<name>A0ABU1PW25_9PSEU</name>
<feature type="transmembrane region" description="Helical" evidence="6">
    <location>
        <begin position="208"/>
        <end position="231"/>
    </location>
</feature>
<accession>A0ABU1PW25</accession>
<organism evidence="8 9">
    <name type="scientific">Saccharothrix longispora</name>
    <dbReference type="NCBI Taxonomy" id="33920"/>
    <lineage>
        <taxon>Bacteria</taxon>
        <taxon>Bacillati</taxon>
        <taxon>Actinomycetota</taxon>
        <taxon>Actinomycetes</taxon>
        <taxon>Pseudonocardiales</taxon>
        <taxon>Pseudonocardiaceae</taxon>
        <taxon>Saccharothrix</taxon>
    </lineage>
</organism>
<feature type="transmembrane region" description="Helical" evidence="6">
    <location>
        <begin position="64"/>
        <end position="82"/>
    </location>
</feature>
<keyword evidence="5 6" id="KW-0472">Membrane</keyword>
<evidence type="ECO:0000313" key="9">
    <source>
        <dbReference type="Proteomes" id="UP001268819"/>
    </source>
</evidence>
<feature type="transmembrane region" description="Helical" evidence="6">
    <location>
        <begin position="266"/>
        <end position="284"/>
    </location>
</feature>
<comment type="subcellular location">
    <subcellularLocation>
        <location evidence="1">Membrane</location>
        <topology evidence="1">Multi-pass membrane protein</topology>
    </subcellularLocation>
</comment>